<dbReference type="PANTHER" id="PTHR43873">
    <property type="entry name" value="COBYRINATE A,C-DIAMIDE SYNTHASE"/>
    <property type="match status" value="1"/>
</dbReference>
<dbReference type="SUPFAM" id="SSF52540">
    <property type="entry name" value="P-loop containing nucleoside triphosphate hydrolases"/>
    <property type="match status" value="1"/>
</dbReference>
<evidence type="ECO:0000256" key="8">
    <source>
        <dbReference type="ARBA" id="ARBA00022962"/>
    </source>
</evidence>
<comment type="similarity">
    <text evidence="9">Belongs to the CobB/CbiA family.</text>
</comment>
<reference evidence="12 13" key="1">
    <citation type="submission" date="2020-08" db="EMBL/GenBank/DDBJ databases">
        <title>Genomic Encyclopedia of Type Strains, Phase IV (KMG-IV): sequencing the most valuable type-strain genomes for metagenomic binning, comparative biology and taxonomic classification.</title>
        <authorList>
            <person name="Goeker M."/>
        </authorList>
    </citation>
    <scope>NUCLEOTIDE SEQUENCE [LARGE SCALE GENOMIC DNA]</scope>
    <source>
        <strain evidence="12 13">DSM 22198</strain>
    </source>
</reference>
<keyword evidence="4 9" id="KW-0436">Ligase</keyword>
<dbReference type="InterPro" id="IPR002586">
    <property type="entry name" value="CobQ/CobB/MinD/ParA_Nub-bd_dom"/>
</dbReference>
<dbReference type="Gene3D" id="3.40.50.880">
    <property type="match status" value="1"/>
</dbReference>
<keyword evidence="3 9" id="KW-0169">Cobalamin biosynthesis</keyword>
<evidence type="ECO:0000256" key="2">
    <source>
        <dbReference type="ARBA" id="ARBA00006205"/>
    </source>
</evidence>
<dbReference type="PANTHER" id="PTHR43873:SF1">
    <property type="entry name" value="COBYRINATE A,C-DIAMIDE SYNTHASE"/>
    <property type="match status" value="1"/>
</dbReference>
<organism evidence="12 13">
    <name type="scientific">Nitrospirillum iridis</name>
    <dbReference type="NCBI Taxonomy" id="765888"/>
    <lineage>
        <taxon>Bacteria</taxon>
        <taxon>Pseudomonadati</taxon>
        <taxon>Pseudomonadota</taxon>
        <taxon>Alphaproteobacteria</taxon>
        <taxon>Rhodospirillales</taxon>
        <taxon>Azospirillaceae</taxon>
        <taxon>Nitrospirillum</taxon>
    </lineage>
</organism>
<evidence type="ECO:0000313" key="13">
    <source>
        <dbReference type="Proteomes" id="UP000539175"/>
    </source>
</evidence>
<protein>
    <recommendedName>
        <fullName evidence="9">Cobyrinate a,c-diamide synthase</fullName>
        <ecNumber evidence="9">6.3.5.11</ecNumber>
    </recommendedName>
    <alternativeName>
        <fullName evidence="9">Cobyrinic acid a,c-diamide synthetase</fullName>
    </alternativeName>
</protein>
<dbReference type="EC" id="6.3.5.11" evidence="9"/>
<evidence type="ECO:0000256" key="5">
    <source>
        <dbReference type="ARBA" id="ARBA00022741"/>
    </source>
</evidence>
<keyword evidence="6 9" id="KW-0067">ATP-binding</keyword>
<dbReference type="GO" id="GO:0042242">
    <property type="term" value="F:cobyrinic acid a,c-diamide synthase activity"/>
    <property type="evidence" value="ECO:0007669"/>
    <property type="project" value="UniProtKB-UniRule"/>
</dbReference>
<keyword evidence="7 9" id="KW-0460">Magnesium</keyword>
<dbReference type="Proteomes" id="UP000539175">
    <property type="component" value="Unassembled WGS sequence"/>
</dbReference>
<evidence type="ECO:0000313" key="12">
    <source>
        <dbReference type="EMBL" id="MBB6253792.1"/>
    </source>
</evidence>
<evidence type="ECO:0000256" key="9">
    <source>
        <dbReference type="HAMAP-Rule" id="MF_00027"/>
    </source>
</evidence>
<dbReference type="Pfam" id="PF01656">
    <property type="entry name" value="CbiA"/>
    <property type="match status" value="1"/>
</dbReference>
<dbReference type="InterPro" id="IPR004484">
    <property type="entry name" value="CbiA/CobB_synth"/>
</dbReference>
<comment type="similarity">
    <text evidence="2">Belongs to the CobB/CobQ family. CobQ subfamily.</text>
</comment>
<dbReference type="PROSITE" id="PS51274">
    <property type="entry name" value="GATASE_COBBQ"/>
    <property type="match status" value="1"/>
</dbReference>
<evidence type="ECO:0000256" key="7">
    <source>
        <dbReference type="ARBA" id="ARBA00022842"/>
    </source>
</evidence>
<dbReference type="Pfam" id="PF07685">
    <property type="entry name" value="GATase_3"/>
    <property type="match status" value="1"/>
</dbReference>
<comment type="catalytic activity">
    <reaction evidence="9">
        <text>cob(II)yrinate + 2 L-glutamine + 2 ATP + 2 H2O = cob(II)yrinate a,c diamide + 2 L-glutamate + 2 ADP + 2 phosphate + 2 H(+)</text>
        <dbReference type="Rhea" id="RHEA:26289"/>
        <dbReference type="ChEBI" id="CHEBI:15377"/>
        <dbReference type="ChEBI" id="CHEBI:15378"/>
        <dbReference type="ChEBI" id="CHEBI:29985"/>
        <dbReference type="ChEBI" id="CHEBI:30616"/>
        <dbReference type="ChEBI" id="CHEBI:43474"/>
        <dbReference type="ChEBI" id="CHEBI:58359"/>
        <dbReference type="ChEBI" id="CHEBI:58537"/>
        <dbReference type="ChEBI" id="CHEBI:58894"/>
        <dbReference type="ChEBI" id="CHEBI:456216"/>
        <dbReference type="EC" id="6.3.5.11"/>
    </reaction>
</comment>
<dbReference type="InterPro" id="IPR027417">
    <property type="entry name" value="P-loop_NTPase"/>
</dbReference>
<accession>A0A7X0B105</accession>
<feature type="domain" description="CobB/CobQ-like glutamine amidotransferase" evidence="11">
    <location>
        <begin position="251"/>
        <end position="441"/>
    </location>
</feature>
<dbReference type="EMBL" id="JACIIZ010000013">
    <property type="protein sequence ID" value="MBB6253792.1"/>
    <property type="molecule type" value="Genomic_DNA"/>
</dbReference>
<comment type="miscellaneous">
    <text evidence="9">The a and c carboxylates of cobyrinate are activated for nucleophilic attack via formation of a phosphorylated intermediate by ATP. CbiA catalyzes first the amidation of the c-carboxylate, and then that of the a-carboxylate.</text>
</comment>
<dbReference type="HAMAP" id="MF_00027">
    <property type="entry name" value="CobB_CbiA"/>
    <property type="match status" value="1"/>
</dbReference>
<proteinExistence type="inferred from homology"/>
<dbReference type="NCBIfam" id="TIGR00379">
    <property type="entry name" value="cobB"/>
    <property type="match status" value="1"/>
</dbReference>
<feature type="active site" description="Nucleophile" evidence="9">
    <location>
        <position position="334"/>
    </location>
</feature>
<dbReference type="AlphaFoldDB" id="A0A7X0B105"/>
<dbReference type="InterPro" id="IPR011698">
    <property type="entry name" value="GATase_3"/>
</dbReference>
<evidence type="ECO:0000256" key="3">
    <source>
        <dbReference type="ARBA" id="ARBA00022573"/>
    </source>
</evidence>
<comment type="cofactor">
    <cofactor evidence="1 9">
        <name>Mg(2+)</name>
        <dbReference type="ChEBI" id="CHEBI:18420"/>
    </cofactor>
</comment>
<name>A0A7X0B105_9PROT</name>
<keyword evidence="8 9" id="KW-0315">Glutamine amidotransferase</keyword>
<comment type="pathway">
    <text evidence="9">Cofactor biosynthesis; adenosylcobalamin biosynthesis; cob(II)yrinate a,c-diamide from sirohydrochlorin (anaerobic route): step 10/10.</text>
</comment>
<dbReference type="NCBIfam" id="NF002204">
    <property type="entry name" value="PRK01077.1"/>
    <property type="match status" value="1"/>
</dbReference>
<evidence type="ECO:0000259" key="11">
    <source>
        <dbReference type="Pfam" id="PF07685"/>
    </source>
</evidence>
<dbReference type="UniPathway" id="UPA00148">
    <property type="reaction ID" value="UER00231"/>
</dbReference>
<gene>
    <name evidence="9" type="primary">cbiA</name>
    <name evidence="12" type="ORF">FHS74_004368</name>
</gene>
<comment type="caution">
    <text evidence="12">The sequence shown here is derived from an EMBL/GenBank/DDBJ whole genome shotgun (WGS) entry which is preliminary data.</text>
</comment>
<dbReference type="InterPro" id="IPR029062">
    <property type="entry name" value="Class_I_gatase-like"/>
</dbReference>
<evidence type="ECO:0000256" key="1">
    <source>
        <dbReference type="ARBA" id="ARBA00001946"/>
    </source>
</evidence>
<sequence>MPNAVAPGLIIASPASGSGKTTLTLGLLAAFRARGLDVRAAKSGPDYIDPAFHAAACGHPSLNLDSWAMAPALFDALANHAAAGGQLLICEALMGLFDGVARAGAWGNGATSDIAARTGWPVVLVVDGRGASQSVAALVKGFATYRDDVRLAGVVLNNIASPRHRGLIEGAIDALGIPVLGALPRTPGLALPERHLGLVQASETDALAERLAALGTWVADHVDLDRLAALAAPYVPGLSGAAPALPPPGQRIALASDAAFSFVYPHVVAGWRAAGAEILPFSPLADQAPDAGADAVVLPGGYPELHAGRLAAARTFKAGMAARAIQGAAVFGECGGYMTLGEMLVDAEGQAHEMLGLLSVRTSFAKRKLHLGYRRITTLADMALGPAGSRFRGHEFHYASVTTAGSDVPLLTAEAADGTDLGPLGSRRGTVAGSFLHLIARET</sequence>
<dbReference type="Gene3D" id="3.40.50.300">
    <property type="entry name" value="P-loop containing nucleotide triphosphate hydrolases"/>
    <property type="match status" value="1"/>
</dbReference>
<keyword evidence="13" id="KW-1185">Reference proteome</keyword>
<evidence type="ECO:0000256" key="6">
    <source>
        <dbReference type="ARBA" id="ARBA00022840"/>
    </source>
</evidence>
<comment type="domain">
    <text evidence="9">Comprises of two domains. The C-terminal domain contains the binding site for glutamine and catalyzes the hydrolysis of this substrate to glutamate and ammonia. The N-terminal domain is anticipated to bind ATP and cobyrinate and catalyzes the ultimate synthesis of the diamide product. The ammonia produced via the glutaminase domain is probably translocated to the adjacent domain via a molecular tunnel, where it reacts with an activated intermediate.</text>
</comment>
<dbReference type="GO" id="GO:0009236">
    <property type="term" value="P:cobalamin biosynthetic process"/>
    <property type="evidence" value="ECO:0007669"/>
    <property type="project" value="UniProtKB-UniRule"/>
</dbReference>
<evidence type="ECO:0000259" key="10">
    <source>
        <dbReference type="Pfam" id="PF01656"/>
    </source>
</evidence>
<feature type="site" description="Increases nucleophilicity of active site Cys" evidence="9">
    <location>
        <position position="437"/>
    </location>
</feature>
<dbReference type="RefSeq" id="WP_184805031.1">
    <property type="nucleotide sequence ID" value="NZ_JACIIZ010000013.1"/>
</dbReference>
<dbReference type="GO" id="GO:0005524">
    <property type="term" value="F:ATP binding"/>
    <property type="evidence" value="ECO:0007669"/>
    <property type="project" value="UniProtKB-UniRule"/>
</dbReference>
<comment type="function">
    <text evidence="9">Catalyzes the ATP-dependent amidation of the two carboxylate groups at positions a and c of cobyrinate, using either L-glutamine or ammonia as the nitrogen source.</text>
</comment>
<dbReference type="SUPFAM" id="SSF52317">
    <property type="entry name" value="Class I glutamine amidotransferase-like"/>
    <property type="match status" value="1"/>
</dbReference>
<evidence type="ECO:0000256" key="4">
    <source>
        <dbReference type="ARBA" id="ARBA00022598"/>
    </source>
</evidence>
<keyword evidence="5 9" id="KW-0547">Nucleotide-binding</keyword>
<feature type="domain" description="CobQ/CobB/MinD/ParA nucleotide binding" evidence="10">
    <location>
        <begin position="9"/>
        <end position="196"/>
    </location>
</feature>